<name>A0A554JAF5_9BACT</name>
<dbReference type="Proteomes" id="UP000319613">
    <property type="component" value="Unassembled WGS sequence"/>
</dbReference>
<gene>
    <name evidence="2" type="ORF">G01um101477_532</name>
</gene>
<proteinExistence type="predicted"/>
<feature type="compositionally biased region" description="Basic and acidic residues" evidence="1">
    <location>
        <begin position="79"/>
        <end position="92"/>
    </location>
</feature>
<evidence type="ECO:0000313" key="3">
    <source>
        <dbReference type="Proteomes" id="UP000319613"/>
    </source>
</evidence>
<sequence>MLAFVCQFFSCKKSDLPRVAKATMTENDEGVQKLKDFLKKKGLQLPNNEIEKISQNLYELGLFLVRLKIKQHPKPPKPQKAESFRQITREPP</sequence>
<dbReference type="EMBL" id="VMFF01000052">
    <property type="protein sequence ID" value="TSC65312.1"/>
    <property type="molecule type" value="Genomic_DNA"/>
</dbReference>
<comment type="caution">
    <text evidence="2">The sequence shown here is derived from an EMBL/GenBank/DDBJ whole genome shotgun (WGS) entry which is preliminary data.</text>
</comment>
<feature type="region of interest" description="Disordered" evidence="1">
    <location>
        <begin position="71"/>
        <end position="92"/>
    </location>
</feature>
<organism evidence="2 3">
    <name type="scientific">Candidatus Doudnabacteria bacterium Gr01-1014_77</name>
    <dbReference type="NCBI Taxonomy" id="2017133"/>
    <lineage>
        <taxon>Bacteria</taxon>
        <taxon>Candidatus Doudnaibacteriota</taxon>
    </lineage>
</organism>
<dbReference type="AlphaFoldDB" id="A0A554JAF5"/>
<evidence type="ECO:0000313" key="2">
    <source>
        <dbReference type="EMBL" id="TSC65312.1"/>
    </source>
</evidence>
<accession>A0A554JAF5</accession>
<protein>
    <submittedName>
        <fullName evidence="2">Uncharacterized protein</fullName>
    </submittedName>
</protein>
<reference evidence="2 3" key="1">
    <citation type="submission" date="2017-07" db="EMBL/GenBank/DDBJ databases">
        <title>Mechanisms for carbon and nitrogen cycling indicate functional differentiation within the Candidate Phyla Radiation.</title>
        <authorList>
            <person name="Danczak R.E."/>
            <person name="Johnston M.D."/>
            <person name="Kenah C."/>
            <person name="Slattery M."/>
            <person name="Wrighton K.C."/>
            <person name="Wilkins M.J."/>
        </authorList>
    </citation>
    <scope>NUCLEOTIDE SEQUENCE [LARGE SCALE GENOMIC DNA]</scope>
    <source>
        <strain evidence="2">Gr01-1014_77</strain>
    </source>
</reference>
<evidence type="ECO:0000256" key="1">
    <source>
        <dbReference type="SAM" id="MobiDB-lite"/>
    </source>
</evidence>